<keyword evidence="1" id="KW-0472">Membrane</keyword>
<proteinExistence type="predicted"/>
<feature type="transmembrane region" description="Helical" evidence="1">
    <location>
        <begin position="52"/>
        <end position="71"/>
    </location>
</feature>
<feature type="transmembrane region" description="Helical" evidence="1">
    <location>
        <begin position="91"/>
        <end position="116"/>
    </location>
</feature>
<keyword evidence="3" id="KW-1185">Reference proteome</keyword>
<feature type="transmembrane region" description="Helical" evidence="1">
    <location>
        <begin position="20"/>
        <end position="40"/>
    </location>
</feature>
<sequence>MSTLPPENTTGSRDTSGEKVTGCLLLGLFPFLLVGSIFIGGALEEGGSKHAGWLWIPSSVLVMLAFGVFRYRAGAAGRHRPHSFPALARSVMGFVGMQLLVLILLGLVAMGLMYFFSPFSGMGDNR</sequence>
<keyword evidence="1" id="KW-0812">Transmembrane</keyword>
<protein>
    <submittedName>
        <fullName evidence="2">Uncharacterized protein</fullName>
    </submittedName>
</protein>
<evidence type="ECO:0000313" key="3">
    <source>
        <dbReference type="Proteomes" id="UP000600139"/>
    </source>
</evidence>
<comment type="caution">
    <text evidence="2">The sequence shown here is derived from an EMBL/GenBank/DDBJ whole genome shotgun (WGS) entry which is preliminary data.</text>
</comment>
<dbReference type="RefSeq" id="WP_200349007.1">
    <property type="nucleotide sequence ID" value="NZ_BAABHZ010000005.1"/>
</dbReference>
<keyword evidence="1" id="KW-1133">Transmembrane helix</keyword>
<accession>A0A934V9Q6</accession>
<reference evidence="2" key="1">
    <citation type="submission" date="2021-01" db="EMBL/GenBank/DDBJ databases">
        <title>Modified the classification status of verrucomicrobia.</title>
        <authorList>
            <person name="Feng X."/>
        </authorList>
    </citation>
    <scope>NUCLEOTIDE SEQUENCE</scope>
    <source>
        <strain evidence="2">JCM 18052</strain>
    </source>
</reference>
<evidence type="ECO:0000256" key="1">
    <source>
        <dbReference type="SAM" id="Phobius"/>
    </source>
</evidence>
<gene>
    <name evidence="2" type="ORF">JIN84_00270</name>
</gene>
<dbReference type="AlphaFoldDB" id="A0A934V9Q6"/>
<dbReference type="Proteomes" id="UP000600139">
    <property type="component" value="Unassembled WGS sequence"/>
</dbReference>
<dbReference type="EMBL" id="JAENIK010000001">
    <property type="protein sequence ID" value="MBK1814041.1"/>
    <property type="molecule type" value="Genomic_DNA"/>
</dbReference>
<organism evidence="2 3">
    <name type="scientific">Luteolibacter yonseiensis</name>
    <dbReference type="NCBI Taxonomy" id="1144680"/>
    <lineage>
        <taxon>Bacteria</taxon>
        <taxon>Pseudomonadati</taxon>
        <taxon>Verrucomicrobiota</taxon>
        <taxon>Verrucomicrobiia</taxon>
        <taxon>Verrucomicrobiales</taxon>
        <taxon>Verrucomicrobiaceae</taxon>
        <taxon>Luteolibacter</taxon>
    </lineage>
</organism>
<evidence type="ECO:0000313" key="2">
    <source>
        <dbReference type="EMBL" id="MBK1814041.1"/>
    </source>
</evidence>
<name>A0A934V9Q6_9BACT</name>